<evidence type="ECO:0000256" key="2">
    <source>
        <dbReference type="SAM" id="Phobius"/>
    </source>
</evidence>
<comment type="caution">
    <text evidence="3">The sequence shown here is derived from an EMBL/GenBank/DDBJ whole genome shotgun (WGS) entry which is preliminary data.</text>
</comment>
<dbReference type="EMBL" id="CAJNOR010003129">
    <property type="protein sequence ID" value="CAF1380799.1"/>
    <property type="molecule type" value="Genomic_DNA"/>
</dbReference>
<keyword evidence="2" id="KW-0812">Transmembrane</keyword>
<proteinExistence type="predicted"/>
<reference evidence="3" key="1">
    <citation type="submission" date="2021-02" db="EMBL/GenBank/DDBJ databases">
        <authorList>
            <person name="Nowell W R."/>
        </authorList>
    </citation>
    <scope>NUCLEOTIDE SEQUENCE</scope>
</reference>
<name>A0A815HEH9_ADIRI</name>
<feature type="compositionally biased region" description="Polar residues" evidence="1">
    <location>
        <begin position="1"/>
        <end position="10"/>
    </location>
</feature>
<protein>
    <submittedName>
        <fullName evidence="3">Uncharacterized protein</fullName>
    </submittedName>
</protein>
<accession>A0A815HEH9</accession>
<dbReference type="OrthoDB" id="10524914at2759"/>
<keyword evidence="2" id="KW-0472">Membrane</keyword>
<dbReference type="Proteomes" id="UP000663828">
    <property type="component" value="Unassembled WGS sequence"/>
</dbReference>
<evidence type="ECO:0000256" key="1">
    <source>
        <dbReference type="SAM" id="MobiDB-lite"/>
    </source>
</evidence>
<organism evidence="3 6">
    <name type="scientific">Adineta ricciae</name>
    <name type="common">Rotifer</name>
    <dbReference type="NCBI Taxonomy" id="249248"/>
    <lineage>
        <taxon>Eukaryota</taxon>
        <taxon>Metazoa</taxon>
        <taxon>Spiralia</taxon>
        <taxon>Gnathifera</taxon>
        <taxon>Rotifera</taxon>
        <taxon>Eurotatoria</taxon>
        <taxon>Bdelloidea</taxon>
        <taxon>Adinetida</taxon>
        <taxon>Adinetidae</taxon>
        <taxon>Adineta</taxon>
    </lineage>
</organism>
<dbReference type="AlphaFoldDB" id="A0A815HEH9"/>
<evidence type="ECO:0000313" key="6">
    <source>
        <dbReference type="Proteomes" id="UP000663852"/>
    </source>
</evidence>
<keyword evidence="5" id="KW-1185">Reference proteome</keyword>
<dbReference type="EMBL" id="CAJNOJ010000264">
    <property type="protein sequence ID" value="CAF1351328.1"/>
    <property type="molecule type" value="Genomic_DNA"/>
</dbReference>
<sequence>MSFDSDTQQVALAITDDHATPPPRQVRHRRKRQSDGRNYCTEDYIVRYGVPLLIVILLIVLFVLVFLAIRRYNRRCQPNKESTCRGLIWFFT</sequence>
<dbReference type="Proteomes" id="UP000663852">
    <property type="component" value="Unassembled WGS sequence"/>
</dbReference>
<feature type="transmembrane region" description="Helical" evidence="2">
    <location>
        <begin position="48"/>
        <end position="69"/>
    </location>
</feature>
<gene>
    <name evidence="3" type="ORF">EDS130_LOCUS33296</name>
    <name evidence="4" type="ORF">XAT740_LOCUS33065</name>
</gene>
<evidence type="ECO:0000313" key="4">
    <source>
        <dbReference type="EMBL" id="CAF1380799.1"/>
    </source>
</evidence>
<evidence type="ECO:0000313" key="3">
    <source>
        <dbReference type="EMBL" id="CAF1351328.1"/>
    </source>
</evidence>
<evidence type="ECO:0000313" key="5">
    <source>
        <dbReference type="Proteomes" id="UP000663828"/>
    </source>
</evidence>
<feature type="region of interest" description="Disordered" evidence="1">
    <location>
        <begin position="1"/>
        <end position="35"/>
    </location>
</feature>
<keyword evidence="2" id="KW-1133">Transmembrane helix</keyword>